<dbReference type="PANTHER" id="PTHR37981">
    <property type="entry name" value="LIPASE 2"/>
    <property type="match status" value="1"/>
</dbReference>
<keyword evidence="2" id="KW-0378">Hydrolase</keyword>
<dbReference type="GO" id="GO:0016787">
    <property type="term" value="F:hydrolase activity"/>
    <property type="evidence" value="ECO:0007669"/>
    <property type="project" value="UniProtKB-KW"/>
</dbReference>
<proteinExistence type="predicted"/>
<comment type="caution">
    <text evidence="2">The sequence shown here is derived from an EMBL/GenBank/DDBJ whole genome shotgun (WGS) entry which is preliminary data.</text>
</comment>
<name>A0ABX9LI71_9ACTN</name>
<dbReference type="Gene3D" id="3.40.50.1110">
    <property type="entry name" value="SGNH hydrolase"/>
    <property type="match status" value="1"/>
</dbReference>
<dbReference type="EMBL" id="QFZU02000072">
    <property type="protein sequence ID" value="RGA03653.1"/>
    <property type="molecule type" value="Genomic_DNA"/>
</dbReference>
<sequence>MHTKLRRLLSATFVSSLLAMGIVSPTPTPESLDRDAKPVFSWSVPSRYGASWEAWKEDSASYDPAYIHPRGWSIVLDACASKSVRRIHRYTFEITGIGHSYKLTHGGPACRVSMHELMPRQGFYRVGLTLHTDRGVSVKHIDNISIRDHLIVSIGDSLASGEGNPDRPGEYIPFRDSVENTGGLINGKIKFAIERRPAQWKDRRCHRSARSGPALAAQAIEEADPHTSVTFLSFACSGAEITHLWADQYEGTVPVGSALLSPQVEAVRSAVRAGTPAARPIDALLVTAGINDLHFSDIVLACAQNNNRPLNHVDCVYDSGIRTAVNEVSHRYDLLASAIDTRLPGVRETYINRYPVEVLKGGGCGDLGRPLVGIDRKEADAMTTFGSTLNMLIHRAAGRHRNLHWNDIQNLTKPFSNHAYCASDPWFRGYENSWMTQGDERATVHPNAKGHAAFASLLRQAIVINQRATPYVRATLVLDAVKARKQAPTLQCTPVLRHPVCITEEPPDRSQVDLTIFRYPEDYGDSAGRLTIPQDGQWTPVPADKGTFTYEVFLPPASPRHTLRISFSLNRDFALHHDRQDNYGAGAHEVVQPNGDLAIRYHITVQYPRCQPPDLCQGSRS</sequence>
<evidence type="ECO:0000313" key="2">
    <source>
        <dbReference type="EMBL" id="RGA03653.1"/>
    </source>
</evidence>
<dbReference type="SUPFAM" id="SSF52266">
    <property type="entry name" value="SGNH hydrolase"/>
    <property type="match status" value="1"/>
</dbReference>
<reference evidence="2 3" key="1">
    <citation type="submission" date="2018-08" db="EMBL/GenBank/DDBJ databases">
        <title>Microbispora. triticiradicis sp. nov., a novel actinomycete isolated from the root of wheat (Triticum aestivum L.)).</title>
        <authorList>
            <person name="Han C."/>
        </authorList>
    </citation>
    <scope>NUCLEOTIDE SEQUENCE [LARGE SCALE GENOMIC DNA]</scope>
    <source>
        <strain evidence="2 3">NEAU-HRDPA2-9</strain>
    </source>
</reference>
<accession>A0ABX9LI71</accession>
<dbReference type="Proteomes" id="UP000262538">
    <property type="component" value="Unassembled WGS sequence"/>
</dbReference>
<feature type="signal peptide" evidence="1">
    <location>
        <begin position="1"/>
        <end position="19"/>
    </location>
</feature>
<dbReference type="PANTHER" id="PTHR37981:SF1">
    <property type="entry name" value="SGNH HYDROLASE-TYPE ESTERASE DOMAIN-CONTAINING PROTEIN"/>
    <property type="match status" value="1"/>
</dbReference>
<gene>
    <name evidence="2" type="ORF">DI270_017325</name>
</gene>
<evidence type="ECO:0000256" key="1">
    <source>
        <dbReference type="SAM" id="SignalP"/>
    </source>
</evidence>
<keyword evidence="1" id="KW-0732">Signal</keyword>
<dbReference type="InterPro" id="IPR036514">
    <property type="entry name" value="SGNH_hydro_sf"/>
</dbReference>
<dbReference type="CDD" id="cd01823">
    <property type="entry name" value="SEST_like"/>
    <property type="match status" value="1"/>
</dbReference>
<evidence type="ECO:0000313" key="3">
    <source>
        <dbReference type="Proteomes" id="UP000262538"/>
    </source>
</evidence>
<dbReference type="InterPro" id="IPR037460">
    <property type="entry name" value="SEST-like"/>
</dbReference>
<organism evidence="2 3">
    <name type="scientific">Microbispora triticiradicis</name>
    <dbReference type="NCBI Taxonomy" id="2200763"/>
    <lineage>
        <taxon>Bacteria</taxon>
        <taxon>Bacillati</taxon>
        <taxon>Actinomycetota</taxon>
        <taxon>Actinomycetes</taxon>
        <taxon>Streptosporangiales</taxon>
        <taxon>Streptosporangiaceae</taxon>
        <taxon>Microbispora</taxon>
    </lineage>
</organism>
<keyword evidence="3" id="KW-1185">Reference proteome</keyword>
<protein>
    <submittedName>
        <fullName evidence="2">SGNH/GDSL hydrolase family protein</fullName>
    </submittedName>
</protein>
<feature type="chain" id="PRO_5047428161" evidence="1">
    <location>
        <begin position="20"/>
        <end position="621"/>
    </location>
</feature>